<feature type="signal peptide" evidence="1">
    <location>
        <begin position="1"/>
        <end position="21"/>
    </location>
</feature>
<reference evidence="2 3" key="1">
    <citation type="submission" date="2018-11" db="EMBL/GenBank/DDBJ databases">
        <title>YIM 102482-1 draft genome.</title>
        <authorList>
            <person name="Li G."/>
            <person name="Jiang Y."/>
        </authorList>
    </citation>
    <scope>NUCLEOTIDE SEQUENCE [LARGE SCALE GENOMIC DNA]</scope>
    <source>
        <strain evidence="2 3">YIM 102482-1</strain>
    </source>
</reference>
<proteinExistence type="predicted"/>
<evidence type="ECO:0008006" key="4">
    <source>
        <dbReference type="Google" id="ProtNLM"/>
    </source>
</evidence>
<dbReference type="OrthoDB" id="5111909at2"/>
<organism evidence="2 3">
    <name type="scientific">Gulosibacter macacae</name>
    <dbReference type="NCBI Taxonomy" id="2488791"/>
    <lineage>
        <taxon>Bacteria</taxon>
        <taxon>Bacillati</taxon>
        <taxon>Actinomycetota</taxon>
        <taxon>Actinomycetes</taxon>
        <taxon>Micrococcales</taxon>
        <taxon>Microbacteriaceae</taxon>
        <taxon>Gulosibacter</taxon>
    </lineage>
</organism>
<keyword evidence="1" id="KW-0732">Signal</keyword>
<sequence length="308" mass="33296">MRKPLALLTAAAAAIALSGCATQLPFENKVNPWVVANHDEKVAYHAGAVSLLVNLDALAGIAALPAFQAVGYMHIETERNGKLNLEYVTSVDGESYVSRRVSNEPDDAYDQSHEAGSSVTYYLLGDNIKSQLSGGKRWVEVTFLGDLNRSVDASRICGLYSVTFMCALTNAWNISVDSGMNIPVQLSQGEAGDQHFATAVTYEALTDVYLIPKDGEFDGFLDDAARKTLIPLHFWVSEDGVVTKAEVNGVLTGADGQQLKLQVGFEITSREPSTEMVPVASSNVPNNDVYRITTQEQLDSFLSRLAAL</sequence>
<dbReference type="AlphaFoldDB" id="A0A3P3VVB1"/>
<evidence type="ECO:0000313" key="2">
    <source>
        <dbReference type="EMBL" id="RRJ86620.1"/>
    </source>
</evidence>
<name>A0A3P3VVB1_9MICO</name>
<dbReference type="EMBL" id="RQVS01000008">
    <property type="protein sequence ID" value="RRJ86620.1"/>
    <property type="molecule type" value="Genomic_DNA"/>
</dbReference>
<feature type="chain" id="PRO_5038925739" description="Lipoprotein" evidence="1">
    <location>
        <begin position="22"/>
        <end position="308"/>
    </location>
</feature>
<comment type="caution">
    <text evidence="2">The sequence shown here is derived from an EMBL/GenBank/DDBJ whole genome shotgun (WGS) entry which is preliminary data.</text>
</comment>
<dbReference type="Proteomes" id="UP000274391">
    <property type="component" value="Unassembled WGS sequence"/>
</dbReference>
<protein>
    <recommendedName>
        <fullName evidence="4">Lipoprotein</fullName>
    </recommendedName>
</protein>
<gene>
    <name evidence="2" type="ORF">EG850_08210</name>
</gene>
<evidence type="ECO:0000313" key="3">
    <source>
        <dbReference type="Proteomes" id="UP000274391"/>
    </source>
</evidence>
<dbReference type="RefSeq" id="WP_124972385.1">
    <property type="nucleotide sequence ID" value="NZ_RQVS01000008.1"/>
</dbReference>
<accession>A0A3P3VVB1</accession>
<dbReference type="PROSITE" id="PS51257">
    <property type="entry name" value="PROKAR_LIPOPROTEIN"/>
    <property type="match status" value="1"/>
</dbReference>
<evidence type="ECO:0000256" key="1">
    <source>
        <dbReference type="SAM" id="SignalP"/>
    </source>
</evidence>
<keyword evidence="3" id="KW-1185">Reference proteome</keyword>